<keyword evidence="2" id="KW-0004">4Fe-4S</keyword>
<evidence type="ECO:0000256" key="6">
    <source>
        <dbReference type="ARBA" id="ARBA00023014"/>
    </source>
</evidence>
<sequence length="337" mass="37656">MEEWREARQYRKGEGLAADCSLCNHRCHIQEGKHGICGVRVNRGGTLYATTFGKVSAEAVDPIEKKPLFHYLPGTRSYSLGSVGCNFRCEHCQNWHISRQGADRVLLTDLSPGEGVRRALARQCASISWTYNEPTIWHEYPLEMGTLAKKAGLGTVYVTNGYITEDALRELAGILDAFRVDIKAFTDEFYRKVCGAHLQPVLDSTILARELGMHIEVVNLMIPGLNDSPEETEALVSWVLEHLGPDTPVHFTAFHPDYQMTGPGPTPVATLERAYRQARDLGLHYPYLGNVFMHRLESTYCPACGTLLIERHGFSATFRNLSGHQCTHCGETIAYVD</sequence>
<dbReference type="GO" id="GO:0046872">
    <property type="term" value="F:metal ion binding"/>
    <property type="evidence" value="ECO:0007669"/>
    <property type="project" value="UniProtKB-KW"/>
</dbReference>
<dbReference type="PROSITE" id="PS51918">
    <property type="entry name" value="RADICAL_SAM"/>
    <property type="match status" value="1"/>
</dbReference>
<dbReference type="Pfam" id="PF04055">
    <property type="entry name" value="Radical_SAM"/>
    <property type="match status" value="1"/>
</dbReference>
<dbReference type="InterPro" id="IPR016431">
    <property type="entry name" value="Pyrv-formate_lyase-activ_prd"/>
</dbReference>
<organism evidence="8">
    <name type="scientific">hydrocarbon metagenome</name>
    <dbReference type="NCBI Taxonomy" id="938273"/>
    <lineage>
        <taxon>unclassified sequences</taxon>
        <taxon>metagenomes</taxon>
        <taxon>ecological metagenomes</taxon>
    </lineage>
</organism>
<proteinExistence type="predicted"/>
<keyword evidence="6" id="KW-0411">Iron-sulfur</keyword>
<name>A0A0W8F276_9ZZZZ</name>
<dbReference type="InterPro" id="IPR006638">
    <property type="entry name" value="Elp3/MiaA/NifB-like_rSAM"/>
</dbReference>
<keyword evidence="8" id="KW-0456">Lyase</keyword>
<dbReference type="InterPro" id="IPR007197">
    <property type="entry name" value="rSAM"/>
</dbReference>
<feature type="domain" description="Radical SAM core" evidence="7">
    <location>
        <begin position="70"/>
        <end position="288"/>
    </location>
</feature>
<keyword evidence="8" id="KW-0670">Pyruvate</keyword>
<dbReference type="PIRSF" id="PIRSF004869">
    <property type="entry name" value="PflX_prd"/>
    <property type="match status" value="1"/>
</dbReference>
<comment type="caution">
    <text evidence="8">The sequence shown here is derived from an EMBL/GenBank/DDBJ whole genome shotgun (WGS) entry which is preliminary data.</text>
</comment>
<reference evidence="8" key="1">
    <citation type="journal article" date="2015" name="Proc. Natl. Acad. Sci. U.S.A.">
        <title>Networks of energetic and metabolic interactions define dynamics in microbial communities.</title>
        <authorList>
            <person name="Embree M."/>
            <person name="Liu J.K."/>
            <person name="Al-Bassam M.M."/>
            <person name="Zengler K."/>
        </authorList>
    </citation>
    <scope>NUCLEOTIDE SEQUENCE</scope>
</reference>
<dbReference type="Gene3D" id="3.20.20.70">
    <property type="entry name" value="Aldolase class I"/>
    <property type="match status" value="1"/>
</dbReference>
<accession>A0A0W8F276</accession>
<evidence type="ECO:0000256" key="1">
    <source>
        <dbReference type="ARBA" id="ARBA00001966"/>
    </source>
</evidence>
<dbReference type="GO" id="GO:0051539">
    <property type="term" value="F:4 iron, 4 sulfur cluster binding"/>
    <property type="evidence" value="ECO:0007669"/>
    <property type="project" value="UniProtKB-KW"/>
</dbReference>
<dbReference type="SUPFAM" id="SSF102114">
    <property type="entry name" value="Radical SAM enzymes"/>
    <property type="match status" value="1"/>
</dbReference>
<dbReference type="SFLD" id="SFLDS00029">
    <property type="entry name" value="Radical_SAM"/>
    <property type="match status" value="1"/>
</dbReference>
<keyword evidence="3" id="KW-0949">S-adenosyl-L-methionine</keyword>
<dbReference type="InterPro" id="IPR034457">
    <property type="entry name" value="Organic_radical-activating"/>
</dbReference>
<protein>
    <submittedName>
        <fullName evidence="8">Radical sam, pyruvate-formate lyase-activating enzyme like</fullName>
    </submittedName>
</protein>
<dbReference type="CDD" id="cd01335">
    <property type="entry name" value="Radical_SAM"/>
    <property type="match status" value="1"/>
</dbReference>
<comment type="cofactor">
    <cofactor evidence="1">
        <name>[4Fe-4S] cluster</name>
        <dbReference type="ChEBI" id="CHEBI:49883"/>
    </cofactor>
</comment>
<evidence type="ECO:0000313" key="8">
    <source>
        <dbReference type="EMBL" id="KUG14972.1"/>
    </source>
</evidence>
<evidence type="ECO:0000256" key="2">
    <source>
        <dbReference type="ARBA" id="ARBA00022485"/>
    </source>
</evidence>
<evidence type="ECO:0000256" key="4">
    <source>
        <dbReference type="ARBA" id="ARBA00022723"/>
    </source>
</evidence>
<keyword evidence="5" id="KW-0408">Iron</keyword>
<keyword evidence="4" id="KW-0479">Metal-binding</keyword>
<dbReference type="SMART" id="SM00729">
    <property type="entry name" value="Elp3"/>
    <property type="match status" value="1"/>
</dbReference>
<evidence type="ECO:0000256" key="3">
    <source>
        <dbReference type="ARBA" id="ARBA00022691"/>
    </source>
</evidence>
<dbReference type="SFLD" id="SFLDG01101">
    <property type="entry name" value="Uncharacterised_Radical_SAM_Su"/>
    <property type="match status" value="1"/>
</dbReference>
<dbReference type="InterPro" id="IPR027596">
    <property type="entry name" value="AmmeMemoSam_rS"/>
</dbReference>
<gene>
    <name evidence="8" type="ORF">ASZ90_015372</name>
</gene>
<dbReference type="GO" id="GO:0016829">
    <property type="term" value="F:lyase activity"/>
    <property type="evidence" value="ECO:0007669"/>
    <property type="project" value="UniProtKB-KW"/>
</dbReference>
<dbReference type="PANTHER" id="PTHR30352:SF5">
    <property type="entry name" value="PYRUVATE FORMATE-LYASE 1-ACTIVATING ENZYME"/>
    <property type="match status" value="1"/>
</dbReference>
<evidence type="ECO:0000256" key="5">
    <source>
        <dbReference type="ARBA" id="ARBA00023004"/>
    </source>
</evidence>
<dbReference type="PANTHER" id="PTHR30352">
    <property type="entry name" value="PYRUVATE FORMATE-LYASE-ACTIVATING ENZYME"/>
    <property type="match status" value="1"/>
</dbReference>
<dbReference type="EMBL" id="LNQE01001598">
    <property type="protein sequence ID" value="KUG14972.1"/>
    <property type="molecule type" value="Genomic_DNA"/>
</dbReference>
<dbReference type="AlphaFoldDB" id="A0A0W8F276"/>
<evidence type="ECO:0000259" key="7">
    <source>
        <dbReference type="PROSITE" id="PS51918"/>
    </source>
</evidence>
<dbReference type="InterPro" id="IPR058240">
    <property type="entry name" value="rSAM_sf"/>
</dbReference>
<dbReference type="NCBIfam" id="TIGR04337">
    <property type="entry name" value="AmmeMemoSam_rS"/>
    <property type="match status" value="1"/>
</dbReference>
<dbReference type="InterPro" id="IPR013785">
    <property type="entry name" value="Aldolase_TIM"/>
</dbReference>